<comment type="caution">
    <text evidence="1">The sequence shown here is derived from an EMBL/GenBank/DDBJ whole genome shotgun (WGS) entry which is preliminary data.</text>
</comment>
<sequence length="385" mass="43849">MSDTLVAEEPDIETGPKTVTEYDIRQIEADPGALNYYQQHGASTLHDAFAIANILHTDKYVREAASIYGLAFRLHSESNSAYPMPHSLLQARLLCLLKSGTTPPQREVDILRSLNIPLANYIEGVELAWHRQDFKGAIARIGNAYEEFHTGEEIDAVLLEIALNSSLDLFSASPVSDKRIPRRLFMYWDQNPPEEIRNNFDYHKNIEGFECRIFDKHEAAEWLYDNYGIEARSLFLGARHPAEAADFLRVHVTQMYGGWWLDADIRVRDTAAVNFLATQTDQNVIVLTNNCVVHNDFYGTIANSTVGADCLLSLYRNCYLHTGLFIAYKTGPGVFNRALSRRIHRSYEGVKSPDSIRIYRSDVFDRVIHQFDTPYKTVLPSWHSV</sequence>
<reference evidence="1 2" key="1">
    <citation type="submission" date="2019-07" db="EMBL/GenBank/DDBJ databases">
        <title>Whole genome shotgun sequence of Acetobacter oeni NBRC 105207.</title>
        <authorList>
            <person name="Hosoyama A."/>
            <person name="Uohara A."/>
            <person name="Ohji S."/>
            <person name="Ichikawa N."/>
        </authorList>
    </citation>
    <scope>NUCLEOTIDE SEQUENCE [LARGE SCALE GENOMIC DNA]</scope>
    <source>
        <strain evidence="1 2">NBRC 105207</strain>
    </source>
</reference>
<name>A0A511XKL3_9PROT</name>
<dbReference type="RefSeq" id="WP_194300839.1">
    <property type="nucleotide sequence ID" value="NZ_BJYG01000020.1"/>
</dbReference>
<protein>
    <submittedName>
        <fullName evidence="1">Uncharacterized protein</fullName>
    </submittedName>
</protein>
<accession>A0A511XKL3</accession>
<evidence type="ECO:0000313" key="2">
    <source>
        <dbReference type="Proteomes" id="UP000321746"/>
    </source>
</evidence>
<dbReference type="Proteomes" id="UP000321746">
    <property type="component" value="Unassembled WGS sequence"/>
</dbReference>
<dbReference type="Gene3D" id="3.90.550.20">
    <property type="match status" value="1"/>
</dbReference>
<dbReference type="AlphaFoldDB" id="A0A511XKL3"/>
<organism evidence="1 2">
    <name type="scientific">Acetobacter oeni</name>
    <dbReference type="NCBI Taxonomy" id="304077"/>
    <lineage>
        <taxon>Bacteria</taxon>
        <taxon>Pseudomonadati</taxon>
        <taxon>Pseudomonadota</taxon>
        <taxon>Alphaproteobacteria</taxon>
        <taxon>Acetobacterales</taxon>
        <taxon>Acetobacteraceae</taxon>
        <taxon>Acetobacter</taxon>
    </lineage>
</organism>
<gene>
    <name evidence="1" type="ORF">AOE01nite_17050</name>
</gene>
<evidence type="ECO:0000313" key="1">
    <source>
        <dbReference type="EMBL" id="GEN63481.1"/>
    </source>
</evidence>
<dbReference type="InterPro" id="IPR029044">
    <property type="entry name" value="Nucleotide-diphossugar_trans"/>
</dbReference>
<proteinExistence type="predicted"/>
<keyword evidence="2" id="KW-1185">Reference proteome</keyword>
<dbReference type="EMBL" id="BJYG01000020">
    <property type="protein sequence ID" value="GEN63481.1"/>
    <property type="molecule type" value="Genomic_DNA"/>
</dbReference>
<dbReference type="SUPFAM" id="SSF53448">
    <property type="entry name" value="Nucleotide-diphospho-sugar transferases"/>
    <property type="match status" value="1"/>
</dbReference>